<accession>A0A1D8AT42</accession>
<keyword evidence="3" id="KW-1185">Reference proteome</keyword>
<dbReference type="Proteomes" id="UP000095228">
    <property type="component" value="Chromosome"/>
</dbReference>
<dbReference type="STRING" id="1838286.Verru16b_01130"/>
<dbReference type="RefSeq" id="WP_069961362.1">
    <property type="nucleotide sequence ID" value="NZ_CP016094.1"/>
</dbReference>
<dbReference type="EMBL" id="CP016094">
    <property type="protein sequence ID" value="AOS44069.1"/>
    <property type="molecule type" value="Genomic_DNA"/>
</dbReference>
<name>A0A1D8AT42_9BACT</name>
<feature type="signal peptide" evidence="1">
    <location>
        <begin position="1"/>
        <end position="25"/>
    </location>
</feature>
<evidence type="ECO:0000256" key="1">
    <source>
        <dbReference type="SAM" id="SignalP"/>
    </source>
</evidence>
<dbReference type="OrthoDB" id="200209at2"/>
<dbReference type="AlphaFoldDB" id="A0A1D8AT42"/>
<proteinExistence type="predicted"/>
<sequence>MKNRSLLCSLLFVAGTLLVVPMGLAADGHKPADTAKVTPADKPGKLIPLSEKDAEWATAARKAYPLKTCLTSDEALGSMGDSPEYIYRVEGKPDQLVVFCCDGCNEDFLKDPAPYLAKLDAAKDAKAKAGAKKEDAHKGHH</sequence>
<evidence type="ECO:0008006" key="4">
    <source>
        <dbReference type="Google" id="ProtNLM"/>
    </source>
</evidence>
<evidence type="ECO:0000313" key="3">
    <source>
        <dbReference type="Proteomes" id="UP000095228"/>
    </source>
</evidence>
<dbReference type="KEGG" id="obg:Verru16b_01130"/>
<reference evidence="2 3" key="1">
    <citation type="submission" date="2016-06" db="EMBL/GenBank/DDBJ databases">
        <title>Three novel species with peptidoglycan cell walls form the new genus Lacunisphaera gen. nov. in the family Opitutaceae of the verrucomicrobial subdivision 4.</title>
        <authorList>
            <person name="Rast P."/>
            <person name="Gloeckner I."/>
            <person name="Jogler M."/>
            <person name="Boedeker C."/>
            <person name="Jeske O."/>
            <person name="Wiegand S."/>
            <person name="Reinhardt R."/>
            <person name="Schumann P."/>
            <person name="Rohde M."/>
            <person name="Spring S."/>
            <person name="Gloeckner F.O."/>
            <person name="Jogler C."/>
        </authorList>
    </citation>
    <scope>NUCLEOTIDE SEQUENCE [LARGE SCALE GENOMIC DNA]</scope>
    <source>
        <strain evidence="2 3">IG16b</strain>
    </source>
</reference>
<feature type="chain" id="PRO_5009105101" description="YHS domain protein" evidence="1">
    <location>
        <begin position="26"/>
        <end position="141"/>
    </location>
</feature>
<organism evidence="2 3">
    <name type="scientific">Lacunisphaera limnophila</name>
    <dbReference type="NCBI Taxonomy" id="1838286"/>
    <lineage>
        <taxon>Bacteria</taxon>
        <taxon>Pseudomonadati</taxon>
        <taxon>Verrucomicrobiota</taxon>
        <taxon>Opitutia</taxon>
        <taxon>Opitutales</taxon>
        <taxon>Opitutaceae</taxon>
        <taxon>Lacunisphaera</taxon>
    </lineage>
</organism>
<gene>
    <name evidence="2" type="ORF">Verru16b_01130</name>
</gene>
<keyword evidence="1" id="KW-0732">Signal</keyword>
<evidence type="ECO:0000313" key="2">
    <source>
        <dbReference type="EMBL" id="AOS44069.1"/>
    </source>
</evidence>
<protein>
    <recommendedName>
        <fullName evidence="4">YHS domain protein</fullName>
    </recommendedName>
</protein>